<dbReference type="InterPro" id="IPR001343">
    <property type="entry name" value="Hemolysn_Ca-bd"/>
</dbReference>
<gene>
    <name evidence="3" type="ORF">JMJ55_03450</name>
</gene>
<dbReference type="RefSeq" id="WP_202824073.1">
    <property type="nucleotide sequence ID" value="NZ_JAEUXJ010000001.1"/>
</dbReference>
<dbReference type="InterPro" id="IPR050557">
    <property type="entry name" value="RTX_toxin/Mannuronan_C5-epim"/>
</dbReference>
<comment type="caution">
    <text evidence="3">The sequence shown here is derived from an EMBL/GenBank/DDBJ whole genome shotgun (WGS) entry which is preliminary data.</text>
</comment>
<accession>A0ABS1UY26</accession>
<dbReference type="Proteomes" id="UP000606490">
    <property type="component" value="Unassembled WGS sequence"/>
</dbReference>
<dbReference type="PANTHER" id="PTHR38340:SF1">
    <property type="entry name" value="S-LAYER PROTEIN"/>
    <property type="match status" value="1"/>
</dbReference>
<dbReference type="InterPro" id="IPR018511">
    <property type="entry name" value="Hemolysin-typ_Ca-bd_CS"/>
</dbReference>
<evidence type="ECO:0000313" key="4">
    <source>
        <dbReference type="Proteomes" id="UP000606490"/>
    </source>
</evidence>
<dbReference type="Pfam" id="PF00353">
    <property type="entry name" value="HemolysinCabind"/>
    <property type="match status" value="5"/>
</dbReference>
<organism evidence="3 4">
    <name type="scientific">Belnapia mucosa</name>
    <dbReference type="NCBI Taxonomy" id="2804532"/>
    <lineage>
        <taxon>Bacteria</taxon>
        <taxon>Pseudomonadati</taxon>
        <taxon>Pseudomonadota</taxon>
        <taxon>Alphaproteobacteria</taxon>
        <taxon>Acetobacterales</taxon>
        <taxon>Roseomonadaceae</taxon>
        <taxon>Belnapia</taxon>
    </lineage>
</organism>
<protein>
    <recommendedName>
        <fullName evidence="5">Calcium-binding protein</fullName>
    </recommendedName>
</protein>
<sequence>MIYRYGLPVLDYGLTTNFGTAGNDLISPGYASPGVYGGWTSPNHYELFYGSPGRDTLNGSGGGIYGEGDGIDYFLLAGPVAIVQDGPTGAAKVDKFALGSDTLLGAFQYFVLSGRADSFTVEGHFSGIGGRYAATVYHYQMRMDDPVVIGGAGDDSIDGGAEQVVSVNYTGSPTGVVVDLAGGLAQDGFGGTDHLSHIRSVFGSAWNDSITGSSANEIFYLSGGDDTIIGRGGTDQLFYDPLNRVGQAGMLITLSGPRSGAAVSPEGDVQHFTGIAVIDATTGDDTLIGAPGAGEVLTFRAGLGHDRIEGRGSGLVAVDYTGFYADFRIDLEAGTAVNLFSGKADSLIDVRSVATSDGNDTLTGSHGSDSLAGGWNQDLLKGGAGDDSLDGGVGTDRLFGGAGDDSLDGGAGDDLLLGGMGNDTYRIDSLADLIIEAGGIDTVIADLAGQAYRLPKTIENLILAGTATHGFGNALDNALTGDAGANWLIGEAGADTLDGGGGADMLGGGAGPDLFRFAPGSGVDRILDYNPAKDRLLFEGFAAVELHWEGSEAVIRFRDAGGALLSDGLRFTGAGTEQAGHPGEITVIDGGLRIEAGGTLQLEGSLLAADLVITAPSVDLTAPVAAPSNPGIPILTVPSGGSVVLSNSILGAPAGSTMGTIVSNAGAVASGTLVASGSWIYLGSAAISLGAHGILHSTEASGAYTDHIIIA</sequence>
<dbReference type="Gene3D" id="2.150.10.10">
    <property type="entry name" value="Serralysin-like metalloprotease, C-terminal"/>
    <property type="match status" value="4"/>
</dbReference>
<evidence type="ECO:0008006" key="5">
    <source>
        <dbReference type="Google" id="ProtNLM"/>
    </source>
</evidence>
<evidence type="ECO:0000313" key="3">
    <source>
        <dbReference type="EMBL" id="MBL6454365.1"/>
    </source>
</evidence>
<evidence type="ECO:0000256" key="2">
    <source>
        <dbReference type="ARBA" id="ARBA00022525"/>
    </source>
</evidence>
<dbReference type="PROSITE" id="PS00330">
    <property type="entry name" value="HEMOLYSIN_CALCIUM"/>
    <property type="match status" value="4"/>
</dbReference>
<dbReference type="PRINTS" id="PR00313">
    <property type="entry name" value="CABNDNGRPT"/>
</dbReference>
<dbReference type="SUPFAM" id="SSF51120">
    <property type="entry name" value="beta-Roll"/>
    <property type="match status" value="3"/>
</dbReference>
<proteinExistence type="predicted"/>
<evidence type="ECO:0000256" key="1">
    <source>
        <dbReference type="ARBA" id="ARBA00004613"/>
    </source>
</evidence>
<dbReference type="PANTHER" id="PTHR38340">
    <property type="entry name" value="S-LAYER PROTEIN"/>
    <property type="match status" value="1"/>
</dbReference>
<reference evidence="3 4" key="1">
    <citation type="submission" date="2021-01" db="EMBL/GenBank/DDBJ databases">
        <title>Belnapia mucosa sp. nov. and Belnapia arida sp. nov., isolated from the Tabernas Desert (Almeria, Spain).</title>
        <authorList>
            <person name="Molina-Menor E."/>
            <person name="Vidal-Verdu A."/>
            <person name="Calonge A."/>
            <person name="Satari L."/>
            <person name="Pereto Magraner J."/>
            <person name="Porcar Miralles M."/>
        </authorList>
    </citation>
    <scope>NUCLEOTIDE SEQUENCE [LARGE SCALE GENOMIC DNA]</scope>
    <source>
        <strain evidence="3 4">T6</strain>
    </source>
</reference>
<keyword evidence="2" id="KW-0964">Secreted</keyword>
<dbReference type="EMBL" id="JAEUXJ010000001">
    <property type="protein sequence ID" value="MBL6454365.1"/>
    <property type="molecule type" value="Genomic_DNA"/>
</dbReference>
<name>A0ABS1UY26_9PROT</name>
<dbReference type="InterPro" id="IPR011049">
    <property type="entry name" value="Serralysin-like_metalloprot_C"/>
</dbReference>
<keyword evidence="4" id="KW-1185">Reference proteome</keyword>
<comment type="subcellular location">
    <subcellularLocation>
        <location evidence="1">Secreted</location>
    </subcellularLocation>
</comment>